<name>A0AAD9Q9Z8_ACRCE</name>
<keyword evidence="1" id="KW-0862">Zinc</keyword>
<comment type="caution">
    <text evidence="4">The sequence shown here is derived from an EMBL/GenBank/DDBJ whole genome shotgun (WGS) entry which is preliminary data.</text>
</comment>
<feature type="region of interest" description="Disordered" evidence="2">
    <location>
        <begin position="27"/>
        <end position="61"/>
    </location>
</feature>
<organism evidence="4 5">
    <name type="scientific">Acropora cervicornis</name>
    <name type="common">Staghorn coral</name>
    <dbReference type="NCBI Taxonomy" id="6130"/>
    <lineage>
        <taxon>Eukaryota</taxon>
        <taxon>Metazoa</taxon>
        <taxon>Cnidaria</taxon>
        <taxon>Anthozoa</taxon>
        <taxon>Hexacorallia</taxon>
        <taxon>Scleractinia</taxon>
        <taxon>Astrocoeniina</taxon>
        <taxon>Acroporidae</taxon>
        <taxon>Acropora</taxon>
    </lineage>
</organism>
<dbReference type="EMBL" id="JARQWQ010000049">
    <property type="protein sequence ID" value="KAK2557459.1"/>
    <property type="molecule type" value="Genomic_DNA"/>
</dbReference>
<dbReference type="PANTHER" id="PTHR19963:SF30">
    <property type="entry name" value="ENDONUCLEASE_EXONUCLEASE_PHOSPHATASE DOMAIN-CONTAINING PROTEIN"/>
    <property type="match status" value="1"/>
</dbReference>
<evidence type="ECO:0000256" key="1">
    <source>
        <dbReference type="PROSITE-ProRule" id="PRU00047"/>
    </source>
</evidence>
<dbReference type="InterPro" id="IPR001878">
    <property type="entry name" value="Znf_CCHC"/>
</dbReference>
<evidence type="ECO:0000313" key="4">
    <source>
        <dbReference type="EMBL" id="KAK2557459.1"/>
    </source>
</evidence>
<keyword evidence="1" id="KW-0863">Zinc-finger</keyword>
<evidence type="ECO:0000259" key="3">
    <source>
        <dbReference type="PROSITE" id="PS50158"/>
    </source>
</evidence>
<evidence type="ECO:0000313" key="5">
    <source>
        <dbReference type="Proteomes" id="UP001249851"/>
    </source>
</evidence>
<sequence length="505" mass="56801">MAFHATREYNLITFDEATPARDFDSGFPPTAAGRLSPIHEDLPSWRRSTPAEANHGKTDQADVAATSGLQRTLLRVEQGLTSVEERIHARDSQLYATVGEMAEKLRALELSQKKRDEEFERVTAQIRASNTPNTVLRDSDKPFVPSPPRPAPRKNTKNTGDLRTLTPRATKTAWNQEIDDDEDELWNTLEKIDQLAQMSNPGAQQPFLPPTPTPAPSTKSHIRPSPYDGVSSWDDYRAQFELVAELNGWDGRTKAIYLAASLQGPARAILGDLDSSKRRDFSALIEALESRFGSKHQTEMYRAQLRCRTRKREETLPELAQAVQRFTRQAYPNAPTSLQDTLARDHFIDALPESEVRWRIHQARPRSLRDALTTALEIEAFYVADRHRTRIQARAVFPPSPDAPAPTSSQGDDLQRQVGELRQVVNQLLTKQEQPLRRRDGRRRFERGYLTGNYSGCFTCGGLDHMQRDCPGGRSLLTGNDSQPGLRARARLLPPAQGSRPSSQQ</sequence>
<protein>
    <recommendedName>
        <fullName evidence="3">CCHC-type domain-containing protein</fullName>
    </recommendedName>
</protein>
<reference evidence="4" key="2">
    <citation type="journal article" date="2023" name="Science">
        <title>Genomic signatures of disease resistance in endangered staghorn corals.</title>
        <authorList>
            <person name="Vollmer S.V."/>
            <person name="Selwyn J.D."/>
            <person name="Despard B.A."/>
            <person name="Roesel C.L."/>
        </authorList>
    </citation>
    <scope>NUCLEOTIDE SEQUENCE</scope>
    <source>
        <strain evidence="4">K2</strain>
    </source>
</reference>
<keyword evidence="5" id="KW-1185">Reference proteome</keyword>
<feature type="domain" description="CCHC-type" evidence="3">
    <location>
        <begin position="457"/>
        <end position="471"/>
    </location>
</feature>
<feature type="region of interest" description="Disordered" evidence="2">
    <location>
        <begin position="201"/>
        <end position="225"/>
    </location>
</feature>
<accession>A0AAD9Q9Z8</accession>
<dbReference type="Pfam" id="PF00098">
    <property type="entry name" value="zf-CCHC"/>
    <property type="match status" value="1"/>
</dbReference>
<dbReference type="PROSITE" id="PS50158">
    <property type="entry name" value="ZF_CCHC"/>
    <property type="match status" value="1"/>
</dbReference>
<dbReference type="PANTHER" id="PTHR19963">
    <property type="entry name" value="CCHC-TYPE DOMAIN-CONTAINING PROTEIN"/>
    <property type="match status" value="1"/>
</dbReference>
<gene>
    <name evidence="4" type="ORF">P5673_020190</name>
</gene>
<dbReference type="Proteomes" id="UP001249851">
    <property type="component" value="Unassembled WGS sequence"/>
</dbReference>
<dbReference type="AlphaFoldDB" id="A0AAD9Q9Z8"/>
<reference evidence="4" key="1">
    <citation type="journal article" date="2023" name="G3 (Bethesda)">
        <title>Whole genome assembly and annotation of the endangered Caribbean coral Acropora cervicornis.</title>
        <authorList>
            <person name="Selwyn J.D."/>
            <person name="Vollmer S.V."/>
        </authorList>
    </citation>
    <scope>NUCLEOTIDE SEQUENCE</scope>
    <source>
        <strain evidence="4">K2</strain>
    </source>
</reference>
<dbReference type="SMART" id="SM00343">
    <property type="entry name" value="ZnF_C2HC"/>
    <property type="match status" value="1"/>
</dbReference>
<feature type="region of interest" description="Disordered" evidence="2">
    <location>
        <begin position="133"/>
        <end position="163"/>
    </location>
</feature>
<keyword evidence="1" id="KW-0479">Metal-binding</keyword>
<proteinExistence type="predicted"/>
<dbReference type="GO" id="GO:0003676">
    <property type="term" value="F:nucleic acid binding"/>
    <property type="evidence" value="ECO:0007669"/>
    <property type="project" value="InterPro"/>
</dbReference>
<evidence type="ECO:0000256" key="2">
    <source>
        <dbReference type="SAM" id="MobiDB-lite"/>
    </source>
</evidence>
<dbReference type="GO" id="GO:0008270">
    <property type="term" value="F:zinc ion binding"/>
    <property type="evidence" value="ECO:0007669"/>
    <property type="project" value="UniProtKB-KW"/>
</dbReference>